<dbReference type="AlphaFoldDB" id="A0A6M3LLL1"/>
<protein>
    <submittedName>
        <fullName evidence="1">Uncharacterized protein</fullName>
    </submittedName>
</protein>
<dbReference type="EMBL" id="MT143346">
    <property type="protein sequence ID" value="QJA95810.1"/>
    <property type="molecule type" value="Genomic_DNA"/>
</dbReference>
<gene>
    <name evidence="1" type="ORF">MM415B05155_0003</name>
</gene>
<accession>A0A6M3LLL1</accession>
<name>A0A6M3LLL1_9ZZZZ</name>
<reference evidence="1" key="1">
    <citation type="submission" date="2020-03" db="EMBL/GenBank/DDBJ databases">
        <title>The deep terrestrial virosphere.</title>
        <authorList>
            <person name="Holmfeldt K."/>
            <person name="Nilsson E."/>
            <person name="Simone D."/>
            <person name="Lopez-Fernandez M."/>
            <person name="Wu X."/>
            <person name="de Brujin I."/>
            <person name="Lundin D."/>
            <person name="Andersson A."/>
            <person name="Bertilsson S."/>
            <person name="Dopson M."/>
        </authorList>
    </citation>
    <scope>NUCLEOTIDE SEQUENCE</scope>
    <source>
        <strain evidence="1">MM415B05155</strain>
    </source>
</reference>
<evidence type="ECO:0000313" key="1">
    <source>
        <dbReference type="EMBL" id="QJA95810.1"/>
    </source>
</evidence>
<proteinExistence type="predicted"/>
<sequence>MNITYEFRPLPEYTDVIRYAEGKWIPDDGEYDIAFVCKGESGYPAALWVRHHERENIEWTWLCKNNWHNRVSNHPKGRSWHYMIKPGTKDKGEFTRRDWNGPNDIAMSKCFDLYRCANGRPVEFSVNDPYIEAGLVRNIETKEILTPPKVFLCMYCGPILWRVAERIEEQLTLFEEI</sequence>
<organism evidence="1">
    <name type="scientific">viral metagenome</name>
    <dbReference type="NCBI Taxonomy" id="1070528"/>
    <lineage>
        <taxon>unclassified sequences</taxon>
        <taxon>metagenomes</taxon>
        <taxon>organismal metagenomes</taxon>
    </lineage>
</organism>